<evidence type="ECO:0000259" key="2">
    <source>
        <dbReference type="PROSITE" id="PS50089"/>
    </source>
</evidence>
<dbReference type="GO" id="GO:0008270">
    <property type="term" value="F:zinc ion binding"/>
    <property type="evidence" value="ECO:0007669"/>
    <property type="project" value="UniProtKB-KW"/>
</dbReference>
<keyword evidence="1" id="KW-0479">Metal-binding</keyword>
<name>A0A7S1HNP6_HEMAN</name>
<evidence type="ECO:0000256" key="1">
    <source>
        <dbReference type="PROSITE-ProRule" id="PRU00175"/>
    </source>
</evidence>
<dbReference type="SUPFAM" id="SSF48371">
    <property type="entry name" value="ARM repeat"/>
    <property type="match status" value="1"/>
</dbReference>
<dbReference type="PROSITE" id="PS50089">
    <property type="entry name" value="ZF_RING_2"/>
    <property type="match status" value="1"/>
</dbReference>
<dbReference type="SMART" id="SM00184">
    <property type="entry name" value="RING"/>
    <property type="match status" value="1"/>
</dbReference>
<dbReference type="InterPro" id="IPR011989">
    <property type="entry name" value="ARM-like"/>
</dbReference>
<dbReference type="InterPro" id="IPR016024">
    <property type="entry name" value="ARM-type_fold"/>
</dbReference>
<dbReference type="SUPFAM" id="SSF57850">
    <property type="entry name" value="RING/U-box"/>
    <property type="match status" value="1"/>
</dbReference>
<sequence>MGSRPAAPLWHVSCQYFRKVLRTPTSDISRQMVERGVVGLLFQALRDAPDEPLIVMEALSALTSLCVSGDAACLQAVRGSPLAVPSIHRLLMRDERPIRRHALISLLYLRRRLEPCAYDKTRPSHSAETRCSICWLDYAPSPPEAPLSVGDPAGAPAPSEGCGLASSNCRPAEAGGLVVELPDCNHVFHHSCINSWLLGHQHSTTAGVTAPECPLCKGPLSLTPM</sequence>
<organism evidence="3">
    <name type="scientific">Hemiselmis andersenii</name>
    <name type="common">Cryptophyte alga</name>
    <dbReference type="NCBI Taxonomy" id="464988"/>
    <lineage>
        <taxon>Eukaryota</taxon>
        <taxon>Cryptophyceae</taxon>
        <taxon>Cryptomonadales</taxon>
        <taxon>Hemiselmidaceae</taxon>
        <taxon>Hemiselmis</taxon>
    </lineage>
</organism>
<keyword evidence="1" id="KW-0862">Zinc</keyword>
<dbReference type="Gene3D" id="3.30.40.10">
    <property type="entry name" value="Zinc/RING finger domain, C3HC4 (zinc finger)"/>
    <property type="match status" value="1"/>
</dbReference>
<feature type="domain" description="RING-type" evidence="2">
    <location>
        <begin position="169"/>
        <end position="217"/>
    </location>
</feature>
<gene>
    <name evidence="3" type="ORF">HAND00432_LOCUS37836</name>
</gene>
<keyword evidence="1" id="KW-0863">Zinc-finger</keyword>
<accession>A0A7S1HNP6</accession>
<dbReference type="InterPro" id="IPR013083">
    <property type="entry name" value="Znf_RING/FYVE/PHD"/>
</dbReference>
<evidence type="ECO:0000313" key="3">
    <source>
        <dbReference type="EMBL" id="CAD8986823.1"/>
    </source>
</evidence>
<dbReference type="AlphaFoldDB" id="A0A7S1HNP6"/>
<proteinExistence type="predicted"/>
<reference evidence="3" key="1">
    <citation type="submission" date="2021-01" db="EMBL/GenBank/DDBJ databases">
        <authorList>
            <person name="Corre E."/>
            <person name="Pelletier E."/>
            <person name="Niang G."/>
            <person name="Scheremetjew M."/>
            <person name="Finn R."/>
            <person name="Kale V."/>
            <person name="Holt S."/>
            <person name="Cochrane G."/>
            <person name="Meng A."/>
            <person name="Brown T."/>
            <person name="Cohen L."/>
        </authorList>
    </citation>
    <scope>NUCLEOTIDE SEQUENCE</scope>
    <source>
        <strain evidence="3">CCMP644</strain>
    </source>
</reference>
<dbReference type="EMBL" id="HBFX01062661">
    <property type="protein sequence ID" value="CAD8986823.1"/>
    <property type="molecule type" value="Transcribed_RNA"/>
</dbReference>
<dbReference type="Gene3D" id="1.25.10.10">
    <property type="entry name" value="Leucine-rich Repeat Variant"/>
    <property type="match status" value="1"/>
</dbReference>
<dbReference type="Pfam" id="PF13639">
    <property type="entry name" value="zf-RING_2"/>
    <property type="match status" value="1"/>
</dbReference>
<dbReference type="InterPro" id="IPR001841">
    <property type="entry name" value="Znf_RING"/>
</dbReference>
<protein>
    <recommendedName>
        <fullName evidence="2">RING-type domain-containing protein</fullName>
    </recommendedName>
</protein>